<comment type="caution">
    <text evidence="1">The sequence shown here is derived from an EMBL/GenBank/DDBJ whole genome shotgun (WGS) entry which is preliminary data.</text>
</comment>
<name>A0ABR1HI43_9HYPO</name>
<organism evidence="1 2">
    <name type="scientific">Neonectria punicea</name>
    <dbReference type="NCBI Taxonomy" id="979145"/>
    <lineage>
        <taxon>Eukaryota</taxon>
        <taxon>Fungi</taxon>
        <taxon>Dikarya</taxon>
        <taxon>Ascomycota</taxon>
        <taxon>Pezizomycotina</taxon>
        <taxon>Sordariomycetes</taxon>
        <taxon>Hypocreomycetidae</taxon>
        <taxon>Hypocreales</taxon>
        <taxon>Nectriaceae</taxon>
        <taxon>Neonectria</taxon>
    </lineage>
</organism>
<keyword evidence="2" id="KW-1185">Reference proteome</keyword>
<proteinExistence type="predicted"/>
<sequence>MCYNTVMKSVCGICGRTVERKLLYDPCEDAGEIDRFGQCSMGVVKQTGQTNVDECGSCKKAREKGKGKAVY</sequence>
<protein>
    <submittedName>
        <fullName evidence="1">Uncharacterized protein</fullName>
    </submittedName>
</protein>
<dbReference type="EMBL" id="JAZAVJ010000029">
    <property type="protein sequence ID" value="KAK7420497.1"/>
    <property type="molecule type" value="Genomic_DNA"/>
</dbReference>
<dbReference type="Proteomes" id="UP001498476">
    <property type="component" value="Unassembled WGS sequence"/>
</dbReference>
<gene>
    <name evidence="1" type="ORF">QQX98_002695</name>
</gene>
<evidence type="ECO:0000313" key="1">
    <source>
        <dbReference type="EMBL" id="KAK7420497.1"/>
    </source>
</evidence>
<reference evidence="1 2" key="1">
    <citation type="journal article" date="2025" name="Microbiol. Resour. Announc.">
        <title>Draft genome sequences for Neonectria magnoliae and Neonectria punicea, canker pathogens of Liriodendron tulipifera and Acer saccharum in West Virginia.</title>
        <authorList>
            <person name="Petronek H.M."/>
            <person name="Kasson M.T."/>
            <person name="Metheny A.M."/>
            <person name="Stauder C.M."/>
            <person name="Lovett B."/>
            <person name="Lynch S.C."/>
            <person name="Garnas J.R."/>
            <person name="Kasson L.R."/>
            <person name="Stajich J.E."/>
        </authorList>
    </citation>
    <scope>NUCLEOTIDE SEQUENCE [LARGE SCALE GENOMIC DNA]</scope>
    <source>
        <strain evidence="1 2">NRRL 64653</strain>
    </source>
</reference>
<evidence type="ECO:0000313" key="2">
    <source>
        <dbReference type="Proteomes" id="UP001498476"/>
    </source>
</evidence>
<accession>A0ABR1HI43</accession>